<dbReference type="InterPro" id="IPR050074">
    <property type="entry name" value="DHO_dehydrogenase"/>
</dbReference>
<dbReference type="PROSITE" id="PS00912">
    <property type="entry name" value="DHODEHASE_2"/>
    <property type="match status" value="1"/>
</dbReference>
<evidence type="ECO:0000256" key="9">
    <source>
        <dbReference type="HAMAP-Rule" id="MF_00224"/>
    </source>
</evidence>
<feature type="binding site" evidence="9">
    <location>
        <begin position="71"/>
        <end position="75"/>
    </location>
    <ligand>
        <name>substrate</name>
    </ligand>
</feature>
<evidence type="ECO:0000256" key="3">
    <source>
        <dbReference type="ARBA" id="ARBA00008008"/>
    </source>
</evidence>
<dbReference type="GO" id="GO:0005737">
    <property type="term" value="C:cytoplasm"/>
    <property type="evidence" value="ECO:0007669"/>
    <property type="project" value="UniProtKB-SubCell"/>
</dbReference>
<dbReference type="AlphaFoldDB" id="A0A2N3G7W2"/>
<keyword evidence="4 9" id="KW-0963">Cytoplasm</keyword>
<feature type="binding site" evidence="9">
    <location>
        <position position="219"/>
    </location>
    <ligand>
        <name>FMN</name>
        <dbReference type="ChEBI" id="CHEBI:58210"/>
    </ligand>
</feature>
<dbReference type="PROSITE" id="PS00911">
    <property type="entry name" value="DHODEHASE_1"/>
    <property type="match status" value="1"/>
</dbReference>
<keyword evidence="7 9" id="KW-0665">Pyrimidine biosynthesis</keyword>
<evidence type="ECO:0000256" key="7">
    <source>
        <dbReference type="ARBA" id="ARBA00022975"/>
    </source>
</evidence>
<dbReference type="NCBIfam" id="NF005574">
    <property type="entry name" value="PRK07259.1"/>
    <property type="match status" value="1"/>
</dbReference>
<evidence type="ECO:0000259" key="10">
    <source>
        <dbReference type="Pfam" id="PF01180"/>
    </source>
</evidence>
<dbReference type="InterPro" id="IPR012135">
    <property type="entry name" value="Dihydroorotate_DH_1_2"/>
</dbReference>
<accession>A0A2N3G7W2</accession>
<evidence type="ECO:0000256" key="1">
    <source>
        <dbReference type="ARBA" id="ARBA00004496"/>
    </source>
</evidence>
<organism evidence="11 12">
    <name type="scientific">Candidatus Anoxymicrobium japonicum</name>
    <dbReference type="NCBI Taxonomy" id="2013648"/>
    <lineage>
        <taxon>Bacteria</taxon>
        <taxon>Bacillati</taxon>
        <taxon>Actinomycetota</taxon>
        <taxon>Candidatus Geothermincolia</taxon>
        <taxon>Candidatus Geothermincolales</taxon>
        <taxon>Candidatus Anoxymicrobiaceae</taxon>
        <taxon>Candidatus Anoxymicrobium</taxon>
    </lineage>
</organism>
<dbReference type="EC" id="1.3.-.-" evidence="9"/>
<feature type="binding site" evidence="9">
    <location>
        <position position="129"/>
    </location>
    <ligand>
        <name>substrate</name>
    </ligand>
</feature>
<keyword evidence="8 9" id="KW-0560">Oxidoreductase</keyword>
<dbReference type="InterPro" id="IPR005720">
    <property type="entry name" value="Dihydroorotate_DH_cat"/>
</dbReference>
<dbReference type="CDD" id="cd04740">
    <property type="entry name" value="DHOD_1B_like"/>
    <property type="match status" value="1"/>
</dbReference>
<dbReference type="HAMAP" id="MF_00224">
    <property type="entry name" value="DHO_dh_type1"/>
    <property type="match status" value="1"/>
</dbReference>
<dbReference type="PANTHER" id="PTHR48109:SF1">
    <property type="entry name" value="DIHYDROOROTATE DEHYDROGENASE (FUMARATE)"/>
    <property type="match status" value="1"/>
</dbReference>
<dbReference type="Proteomes" id="UP000233654">
    <property type="component" value="Unassembled WGS sequence"/>
</dbReference>
<evidence type="ECO:0000256" key="5">
    <source>
        <dbReference type="ARBA" id="ARBA00022630"/>
    </source>
</evidence>
<dbReference type="InterPro" id="IPR033888">
    <property type="entry name" value="DHOD_1B"/>
</dbReference>
<evidence type="ECO:0000256" key="6">
    <source>
        <dbReference type="ARBA" id="ARBA00022643"/>
    </source>
</evidence>
<comment type="cofactor">
    <cofactor evidence="9">
        <name>FMN</name>
        <dbReference type="ChEBI" id="CHEBI:58210"/>
    </cofactor>
    <text evidence="9">Binds 1 FMN per subunit.</text>
</comment>
<comment type="caution">
    <text evidence="9">Lacks conserved residue(s) required for the propagation of feature annotation.</text>
</comment>
<feature type="binding site" evidence="9">
    <location>
        <position position="47"/>
    </location>
    <ligand>
        <name>substrate</name>
    </ligand>
</feature>
<keyword evidence="6 9" id="KW-0288">FMN</keyword>
<dbReference type="PIRSF" id="PIRSF000164">
    <property type="entry name" value="DHO_oxidase"/>
    <property type="match status" value="1"/>
</dbReference>
<feature type="binding site" evidence="9">
    <location>
        <begin position="245"/>
        <end position="246"/>
    </location>
    <ligand>
        <name>FMN</name>
        <dbReference type="ChEBI" id="CHEBI:58210"/>
    </ligand>
</feature>
<dbReference type="GO" id="GO:0044205">
    <property type="term" value="P:'de novo' UMP biosynthetic process"/>
    <property type="evidence" value="ECO:0007669"/>
    <property type="project" value="UniProtKB-UniRule"/>
</dbReference>
<feature type="binding site" evidence="9">
    <location>
        <begin position="47"/>
        <end position="48"/>
    </location>
    <ligand>
        <name>FMN</name>
        <dbReference type="ChEBI" id="CHEBI:58210"/>
    </ligand>
</feature>
<feature type="binding site" evidence="9">
    <location>
        <position position="23"/>
    </location>
    <ligand>
        <name>FMN</name>
        <dbReference type="ChEBI" id="CHEBI:58210"/>
    </ligand>
</feature>
<dbReference type="Pfam" id="PF01180">
    <property type="entry name" value="DHO_dh"/>
    <property type="match status" value="1"/>
</dbReference>
<dbReference type="GO" id="GO:0006207">
    <property type="term" value="P:'de novo' pyrimidine nucleobase biosynthetic process"/>
    <property type="evidence" value="ECO:0007669"/>
    <property type="project" value="InterPro"/>
</dbReference>
<name>A0A2N3G7W2_9ACTN</name>
<dbReference type="UniPathway" id="UPA00070"/>
<reference evidence="11 12" key="1">
    <citation type="journal article" date="2017" name="ISME J.">
        <title>Potential for microbial H2 and metal transformations associated with novel bacteria and archaea in deep terrestrial subsurface sediments.</title>
        <authorList>
            <person name="Hernsdorf A.W."/>
            <person name="Amano Y."/>
            <person name="Miyakawa K."/>
            <person name="Ise K."/>
            <person name="Suzuki Y."/>
            <person name="Anantharaman K."/>
            <person name="Probst A."/>
            <person name="Burstein D."/>
            <person name="Thomas B.C."/>
            <person name="Banfield J.F."/>
        </authorList>
    </citation>
    <scope>NUCLEOTIDE SEQUENCE [LARGE SCALE GENOMIC DNA]</scope>
    <source>
        <strain evidence="11">HGW-Actinobacteria-3</strain>
    </source>
</reference>
<evidence type="ECO:0000313" key="12">
    <source>
        <dbReference type="Proteomes" id="UP000233654"/>
    </source>
</evidence>
<keyword evidence="5 9" id="KW-0285">Flavoprotein</keyword>
<evidence type="ECO:0000256" key="2">
    <source>
        <dbReference type="ARBA" id="ARBA00004725"/>
    </source>
</evidence>
<comment type="caution">
    <text evidence="11">The sequence shown here is derived from an EMBL/GenBank/DDBJ whole genome shotgun (WGS) entry which is preliminary data.</text>
</comment>
<feature type="binding site" evidence="9">
    <location>
        <begin position="267"/>
        <end position="268"/>
    </location>
    <ligand>
        <name>FMN</name>
        <dbReference type="ChEBI" id="CHEBI:58210"/>
    </ligand>
</feature>
<dbReference type="SUPFAM" id="SSF51395">
    <property type="entry name" value="FMN-linked oxidoreductases"/>
    <property type="match status" value="1"/>
</dbReference>
<comment type="pathway">
    <text evidence="2 9">Pyrimidine metabolism; UMP biosynthesis via de novo pathway.</text>
</comment>
<evidence type="ECO:0000313" key="11">
    <source>
        <dbReference type="EMBL" id="PKQ28712.1"/>
    </source>
</evidence>
<sequence>MTKINLAVDLAGIRLENPVLLASGTAGYGTELAPLIDLGKLGGIILKSVTVDARAGNPSPRIWETPCGMLNSIGLENVGIDALVENTLPALEELGMSVFASIAGDTARDYERLSSRLQGAGGVAGIEVNVSCPNVEKGGIQFGADEGATKSVVMAVRENCSLPVFVKLSAAVTDITRIAHCAADAGATGFSLINTIPGLAIDTASRRPRLGGVTGGLSGPAIKPVALKAVWECYRKMGMPVIGGGGIYDSDDVVEFLLAGATAVSVGSAMFSDPHRAIDIVEGLPGAVTRAGASSIKELIAGMRI</sequence>
<evidence type="ECO:0000256" key="8">
    <source>
        <dbReference type="ARBA" id="ARBA00023002"/>
    </source>
</evidence>
<feature type="domain" description="Dihydroorotate dehydrogenase catalytic" evidence="10">
    <location>
        <begin position="6"/>
        <end position="285"/>
    </location>
</feature>
<comment type="subcellular location">
    <subcellularLocation>
        <location evidence="1 9">Cytoplasm</location>
    </subcellularLocation>
</comment>
<feature type="binding site" evidence="9">
    <location>
        <position position="167"/>
    </location>
    <ligand>
        <name>FMN</name>
        <dbReference type="ChEBI" id="CHEBI:58210"/>
    </ligand>
</feature>
<dbReference type="PANTHER" id="PTHR48109">
    <property type="entry name" value="DIHYDROOROTATE DEHYDROGENASE (QUINONE), MITOCHONDRIAL-RELATED"/>
    <property type="match status" value="1"/>
</dbReference>
<feature type="binding site" evidence="9">
    <location>
        <position position="193"/>
    </location>
    <ligand>
        <name>FMN</name>
        <dbReference type="ChEBI" id="CHEBI:58210"/>
    </ligand>
</feature>
<dbReference type="Gene3D" id="3.20.20.70">
    <property type="entry name" value="Aldolase class I"/>
    <property type="match status" value="1"/>
</dbReference>
<dbReference type="InterPro" id="IPR049622">
    <property type="entry name" value="Dihydroorotate_DH_I"/>
</dbReference>
<dbReference type="InterPro" id="IPR013785">
    <property type="entry name" value="Aldolase_TIM"/>
</dbReference>
<comment type="function">
    <text evidence="9">Catalyzes the conversion of dihydroorotate to orotate.</text>
</comment>
<protein>
    <recommendedName>
        <fullName evidence="9">Dihydroorotate dehydrogenase</fullName>
        <shortName evidence="9">DHOD</shortName>
        <shortName evidence="9">DHODase</shortName>
        <shortName evidence="9">DHOdehase</shortName>
        <ecNumber evidence="9">1.3.-.-</ecNumber>
    </recommendedName>
</protein>
<feature type="active site" description="Nucleophile" evidence="9">
    <location>
        <position position="132"/>
    </location>
</feature>
<proteinExistence type="inferred from homology"/>
<dbReference type="FunFam" id="3.20.20.70:FF:000027">
    <property type="entry name" value="Dihydropyrimidine dehydrogenase [NADP(+)]"/>
    <property type="match status" value="1"/>
</dbReference>
<comment type="catalytic activity">
    <reaction evidence="9">
        <text>(S)-dihydroorotate + A = orotate + AH2</text>
        <dbReference type="Rhea" id="RHEA:18073"/>
        <dbReference type="ChEBI" id="CHEBI:13193"/>
        <dbReference type="ChEBI" id="CHEBI:17499"/>
        <dbReference type="ChEBI" id="CHEBI:30839"/>
        <dbReference type="ChEBI" id="CHEBI:30864"/>
    </reaction>
</comment>
<dbReference type="GO" id="GO:0004152">
    <property type="term" value="F:dihydroorotate dehydrogenase activity"/>
    <property type="evidence" value="ECO:0007669"/>
    <property type="project" value="UniProtKB-UniRule"/>
</dbReference>
<feature type="binding site" evidence="9">
    <location>
        <position position="129"/>
    </location>
    <ligand>
        <name>FMN</name>
        <dbReference type="ChEBI" id="CHEBI:58210"/>
    </ligand>
</feature>
<feature type="binding site" evidence="9">
    <location>
        <begin position="194"/>
        <end position="195"/>
    </location>
    <ligand>
        <name>substrate</name>
    </ligand>
</feature>
<comment type="similarity">
    <text evidence="3 9">Belongs to the dihydroorotate dehydrogenase family. Type 1 subfamily.</text>
</comment>
<dbReference type="NCBIfam" id="TIGR01037">
    <property type="entry name" value="pyrD_sub1_fam"/>
    <property type="match status" value="1"/>
</dbReference>
<evidence type="ECO:0000256" key="4">
    <source>
        <dbReference type="ARBA" id="ARBA00022490"/>
    </source>
</evidence>
<dbReference type="InterPro" id="IPR001295">
    <property type="entry name" value="Dihydroorotate_DH_CS"/>
</dbReference>
<gene>
    <name evidence="9" type="primary">pyrD</name>
    <name evidence="11" type="ORF">CVT63_01295</name>
</gene>
<dbReference type="EMBL" id="PHEX01000007">
    <property type="protein sequence ID" value="PKQ28712.1"/>
    <property type="molecule type" value="Genomic_DNA"/>
</dbReference>
<dbReference type="InterPro" id="IPR024920">
    <property type="entry name" value="Dihydroorotate_DH_1"/>
</dbReference>